<dbReference type="STRING" id="135651.G0N1E8"/>
<evidence type="ECO:0000313" key="2">
    <source>
        <dbReference type="EMBL" id="EGT50159.1"/>
    </source>
</evidence>
<dbReference type="eggNOG" id="ENOG502TIMC">
    <property type="taxonomic scope" value="Eukaryota"/>
</dbReference>
<name>G0N1E8_CAEBE</name>
<dbReference type="PANTHER" id="PTHR37440">
    <property type="entry name" value="PROTEIN CBG17852-RELATED"/>
    <property type="match status" value="1"/>
</dbReference>
<dbReference type="FunCoup" id="G0N1E8">
    <property type="interactions" value="1128"/>
</dbReference>
<dbReference type="AlphaFoldDB" id="G0N1E8"/>
<evidence type="ECO:0000256" key="1">
    <source>
        <dbReference type="SAM" id="MobiDB-lite"/>
    </source>
</evidence>
<sequence length="84" mass="9325">MKDLIEMVSDFAGFQYTPKFKSSTVPPTPISSGANTPVRKMSEPAGSHNEQHGGQRRHSVIITVGVNKSSKFPELQRQRIVEQD</sequence>
<dbReference type="EMBL" id="GL379827">
    <property type="protein sequence ID" value="EGT50159.1"/>
    <property type="molecule type" value="Genomic_DNA"/>
</dbReference>
<evidence type="ECO:0000313" key="3">
    <source>
        <dbReference type="Proteomes" id="UP000008068"/>
    </source>
</evidence>
<keyword evidence="3" id="KW-1185">Reference proteome</keyword>
<organism evidence="3">
    <name type="scientific">Caenorhabditis brenneri</name>
    <name type="common">Nematode worm</name>
    <dbReference type="NCBI Taxonomy" id="135651"/>
    <lineage>
        <taxon>Eukaryota</taxon>
        <taxon>Metazoa</taxon>
        <taxon>Ecdysozoa</taxon>
        <taxon>Nematoda</taxon>
        <taxon>Chromadorea</taxon>
        <taxon>Rhabditida</taxon>
        <taxon>Rhabditina</taxon>
        <taxon>Rhabditomorpha</taxon>
        <taxon>Rhabditoidea</taxon>
        <taxon>Rhabditidae</taxon>
        <taxon>Peloderinae</taxon>
        <taxon>Caenorhabditis</taxon>
    </lineage>
</organism>
<dbReference type="OrthoDB" id="5786928at2759"/>
<feature type="compositionally biased region" description="Polar residues" evidence="1">
    <location>
        <begin position="20"/>
        <end position="35"/>
    </location>
</feature>
<dbReference type="OMA" id="FAGFQYT"/>
<dbReference type="PANTHER" id="PTHR37440:SF5">
    <property type="entry name" value="PROTEIN CBG17853"/>
    <property type="match status" value="1"/>
</dbReference>
<protein>
    <submittedName>
        <fullName evidence="2">Uncharacterized protein</fullName>
    </submittedName>
</protein>
<feature type="region of interest" description="Disordered" evidence="1">
    <location>
        <begin position="18"/>
        <end position="58"/>
    </location>
</feature>
<dbReference type="HOGENOM" id="CLU_2640471_0_0_1"/>
<accession>G0N1E8</accession>
<dbReference type="InParanoid" id="G0N1E8"/>
<reference evidence="3" key="1">
    <citation type="submission" date="2011-07" db="EMBL/GenBank/DDBJ databases">
        <authorList>
            <consortium name="Caenorhabditis brenneri Sequencing and Analysis Consortium"/>
            <person name="Wilson R.K."/>
        </authorList>
    </citation>
    <scope>NUCLEOTIDE SEQUENCE [LARGE SCALE GENOMIC DNA]</scope>
    <source>
        <strain evidence="3">PB2801</strain>
    </source>
</reference>
<proteinExistence type="predicted"/>
<gene>
    <name evidence="2" type="ORF">CAEBREN_23831</name>
</gene>
<dbReference type="Proteomes" id="UP000008068">
    <property type="component" value="Unassembled WGS sequence"/>
</dbReference>